<dbReference type="RefSeq" id="WP_151419366.1">
    <property type="nucleotide sequence ID" value="NZ_VMRG01000001.1"/>
</dbReference>
<evidence type="ECO:0000313" key="1">
    <source>
        <dbReference type="EMBL" id="KAA6232500.1"/>
    </source>
</evidence>
<protein>
    <submittedName>
        <fullName evidence="1">Uncharacterized protein</fullName>
    </submittedName>
</protein>
<dbReference type="EMBL" id="VMRG01000001">
    <property type="protein sequence ID" value="KAA6232500.1"/>
    <property type="molecule type" value="Genomic_DNA"/>
</dbReference>
<comment type="caution">
    <text evidence="1">The sequence shown here is derived from an EMBL/GenBank/DDBJ whole genome shotgun (WGS) entry which is preliminary data.</text>
</comment>
<evidence type="ECO:0000313" key="2">
    <source>
        <dbReference type="Proteomes" id="UP000327458"/>
    </source>
</evidence>
<name>A0A5M8IC36_CHLPH</name>
<accession>A0A5M8IC36</accession>
<dbReference type="AlphaFoldDB" id="A0A5M8IC36"/>
<reference evidence="1 2" key="1">
    <citation type="submission" date="2019-07" db="EMBL/GenBank/DDBJ databases">
        <title>Draft genome Sequence of Chlorobium phaeovibrioides sp. strain PhvTcv-s14, from the Phylum Chlorobi.</title>
        <authorList>
            <person name="Babenko V."/>
            <person name="Boldyreva D."/>
            <person name="Kanygina A."/>
            <person name="Selezneva O."/>
            <person name="Akopiyan T."/>
            <person name="Lunina O."/>
        </authorList>
    </citation>
    <scope>NUCLEOTIDE SEQUENCE [LARGE SCALE GENOMIC DNA]</scope>
    <source>
        <strain evidence="1 2">GrTcv12</strain>
    </source>
</reference>
<gene>
    <name evidence="1" type="ORF">FP507_04925</name>
</gene>
<sequence>MTAITYVNTHTKIPGWVDTVHVDQQRGYAYESNGRLFHIYGRGQGLWTLSVGLTASESTGQEHLASWTQKVFGASNPEQMLHAPGDVISGVWRPGLYFKTEIHQALAINEYTQRTAEQSLRILIEKLDEVLLYIEPSPTGLGTYSHKCRELLILACTEVETLWAKYLRIANTSSVGRTFTTNDYVKLQFPLYLHEYMISCKLISNTYSVNPFGEWTSTNPTQSLPWYNAYNKTKHDREQYFSEATLENCIHAIAAVIVLFCVRHGPFSLIEGGNALAGLFVQHFDIVLKNPDPKSFYVPAFNIPSNIRNDLFCGSMKENIRPWQAMPLVI</sequence>
<organism evidence="1 2">
    <name type="scientific">Chlorobium phaeovibrioides</name>
    <dbReference type="NCBI Taxonomy" id="1094"/>
    <lineage>
        <taxon>Bacteria</taxon>
        <taxon>Pseudomonadati</taxon>
        <taxon>Chlorobiota</taxon>
        <taxon>Chlorobiia</taxon>
        <taxon>Chlorobiales</taxon>
        <taxon>Chlorobiaceae</taxon>
        <taxon>Chlorobium/Pelodictyon group</taxon>
        <taxon>Chlorobium</taxon>
    </lineage>
</organism>
<dbReference type="Proteomes" id="UP000327458">
    <property type="component" value="Unassembled WGS sequence"/>
</dbReference>
<proteinExistence type="predicted"/>